<dbReference type="Proteomes" id="UP000821866">
    <property type="component" value="Chromosome 2"/>
</dbReference>
<dbReference type="AlphaFoldDB" id="A0A9J6EJD8"/>
<reference evidence="1" key="1">
    <citation type="journal article" date="2020" name="Cell">
        <title>Large-Scale Comparative Analyses of Tick Genomes Elucidate Their Genetic Diversity and Vector Capacities.</title>
        <authorList>
            <consortium name="Tick Genome and Microbiome Consortium (TIGMIC)"/>
            <person name="Jia N."/>
            <person name="Wang J."/>
            <person name="Shi W."/>
            <person name="Du L."/>
            <person name="Sun Y."/>
            <person name="Zhan W."/>
            <person name="Jiang J.F."/>
            <person name="Wang Q."/>
            <person name="Zhang B."/>
            <person name="Ji P."/>
            <person name="Bell-Sakyi L."/>
            <person name="Cui X.M."/>
            <person name="Yuan T.T."/>
            <person name="Jiang B.G."/>
            <person name="Yang W.F."/>
            <person name="Lam T.T."/>
            <person name="Chang Q.C."/>
            <person name="Ding S.J."/>
            <person name="Wang X.J."/>
            <person name="Zhu J.G."/>
            <person name="Ruan X.D."/>
            <person name="Zhao L."/>
            <person name="Wei J.T."/>
            <person name="Ye R.Z."/>
            <person name="Que T.C."/>
            <person name="Du C.H."/>
            <person name="Zhou Y.H."/>
            <person name="Cheng J.X."/>
            <person name="Dai P.F."/>
            <person name="Guo W.B."/>
            <person name="Han X.H."/>
            <person name="Huang E.J."/>
            <person name="Li L.F."/>
            <person name="Wei W."/>
            <person name="Gao Y.C."/>
            <person name="Liu J.Z."/>
            <person name="Shao H.Z."/>
            <person name="Wang X."/>
            <person name="Wang C.C."/>
            <person name="Yang T.C."/>
            <person name="Huo Q.B."/>
            <person name="Li W."/>
            <person name="Chen H.Y."/>
            <person name="Chen S.E."/>
            <person name="Zhou L.G."/>
            <person name="Ni X.B."/>
            <person name="Tian J.H."/>
            <person name="Sheng Y."/>
            <person name="Liu T."/>
            <person name="Pan Y.S."/>
            <person name="Xia L.Y."/>
            <person name="Li J."/>
            <person name="Zhao F."/>
            <person name="Cao W.C."/>
        </authorList>
    </citation>
    <scope>NUCLEOTIDE SEQUENCE</scope>
    <source>
        <strain evidence="1">Rmic-2018</strain>
    </source>
</reference>
<sequence length="95" mass="10195">MARPRASQVNARVDCTGKRTLFFVVHASVSHKALFLREGCIAVDTGKRELSSVNPHVDIDGIFPRGAGFIVVNTGKGTLSRVTAHVSHQLGVLSK</sequence>
<accession>A0A9J6EJD8</accession>
<organism evidence="1 2">
    <name type="scientific">Rhipicephalus microplus</name>
    <name type="common">Cattle tick</name>
    <name type="synonym">Boophilus microplus</name>
    <dbReference type="NCBI Taxonomy" id="6941"/>
    <lineage>
        <taxon>Eukaryota</taxon>
        <taxon>Metazoa</taxon>
        <taxon>Ecdysozoa</taxon>
        <taxon>Arthropoda</taxon>
        <taxon>Chelicerata</taxon>
        <taxon>Arachnida</taxon>
        <taxon>Acari</taxon>
        <taxon>Parasitiformes</taxon>
        <taxon>Ixodida</taxon>
        <taxon>Ixodoidea</taxon>
        <taxon>Ixodidae</taxon>
        <taxon>Rhipicephalinae</taxon>
        <taxon>Rhipicephalus</taxon>
        <taxon>Boophilus</taxon>
    </lineage>
</organism>
<evidence type="ECO:0000313" key="1">
    <source>
        <dbReference type="EMBL" id="KAH8034593.1"/>
    </source>
</evidence>
<dbReference type="EMBL" id="JABSTU010000004">
    <property type="protein sequence ID" value="KAH8034593.1"/>
    <property type="molecule type" value="Genomic_DNA"/>
</dbReference>
<protein>
    <submittedName>
        <fullName evidence="1">Uncharacterized protein</fullName>
    </submittedName>
</protein>
<comment type="caution">
    <text evidence="1">The sequence shown here is derived from an EMBL/GenBank/DDBJ whole genome shotgun (WGS) entry which is preliminary data.</text>
</comment>
<name>A0A9J6EJD8_RHIMP</name>
<gene>
    <name evidence="1" type="ORF">HPB51_025791</name>
</gene>
<evidence type="ECO:0000313" key="2">
    <source>
        <dbReference type="Proteomes" id="UP000821866"/>
    </source>
</evidence>
<keyword evidence="2" id="KW-1185">Reference proteome</keyword>
<proteinExistence type="predicted"/>
<reference evidence="1" key="2">
    <citation type="submission" date="2021-09" db="EMBL/GenBank/DDBJ databases">
        <authorList>
            <person name="Jia N."/>
            <person name="Wang J."/>
            <person name="Shi W."/>
            <person name="Du L."/>
            <person name="Sun Y."/>
            <person name="Zhan W."/>
            <person name="Jiang J."/>
            <person name="Wang Q."/>
            <person name="Zhang B."/>
            <person name="Ji P."/>
            <person name="Sakyi L.B."/>
            <person name="Cui X."/>
            <person name="Yuan T."/>
            <person name="Jiang B."/>
            <person name="Yang W."/>
            <person name="Lam T.T.-Y."/>
            <person name="Chang Q."/>
            <person name="Ding S."/>
            <person name="Wang X."/>
            <person name="Zhu J."/>
            <person name="Ruan X."/>
            <person name="Zhao L."/>
            <person name="Wei J."/>
            <person name="Que T."/>
            <person name="Du C."/>
            <person name="Cheng J."/>
            <person name="Dai P."/>
            <person name="Han X."/>
            <person name="Huang E."/>
            <person name="Gao Y."/>
            <person name="Liu J."/>
            <person name="Shao H."/>
            <person name="Ye R."/>
            <person name="Li L."/>
            <person name="Wei W."/>
            <person name="Wang X."/>
            <person name="Wang C."/>
            <person name="Huo Q."/>
            <person name="Li W."/>
            <person name="Guo W."/>
            <person name="Chen H."/>
            <person name="Chen S."/>
            <person name="Zhou L."/>
            <person name="Zhou L."/>
            <person name="Ni X."/>
            <person name="Tian J."/>
            <person name="Zhou Y."/>
            <person name="Sheng Y."/>
            <person name="Liu T."/>
            <person name="Pan Y."/>
            <person name="Xia L."/>
            <person name="Li J."/>
            <person name="Zhao F."/>
            <person name="Cao W."/>
        </authorList>
    </citation>
    <scope>NUCLEOTIDE SEQUENCE</scope>
    <source>
        <strain evidence="1">Rmic-2018</strain>
        <tissue evidence="1">Larvae</tissue>
    </source>
</reference>